<dbReference type="EMBL" id="CP118942">
    <property type="protein sequence ID" value="WEE25805.1"/>
    <property type="molecule type" value="Genomic_DNA"/>
</dbReference>
<dbReference type="GO" id="GO:0008783">
    <property type="term" value="F:agmatinase activity"/>
    <property type="evidence" value="ECO:0007669"/>
    <property type="project" value="TreeGrafter"/>
</dbReference>
<evidence type="ECO:0000256" key="5">
    <source>
        <dbReference type="HAMAP-Rule" id="MF_00737"/>
    </source>
</evidence>
<feature type="binding site" evidence="5">
    <location>
        <position position="249"/>
    </location>
    <ligand>
        <name>Mn(2+)</name>
        <dbReference type="ChEBI" id="CHEBI:29035"/>
        <label>1</label>
    </ligand>
</feature>
<protein>
    <recommendedName>
        <fullName evidence="5 6">Formimidoylglutamase</fullName>
        <ecNumber evidence="5 6">3.5.3.8</ecNumber>
    </recommendedName>
    <alternativeName>
        <fullName evidence="5">Formiminoglutamase</fullName>
    </alternativeName>
    <alternativeName>
        <fullName evidence="5">Formiminoglutamate hydrolase</fullName>
    </alternativeName>
</protein>
<dbReference type="AlphaFoldDB" id="A0AAX3P6P0"/>
<evidence type="ECO:0000256" key="8">
    <source>
        <dbReference type="RuleBase" id="RU003684"/>
    </source>
</evidence>
<sequence length="318" mass="34117">MDKFNPVDMSVWQGRQDPEDGELALRWHDKVQPWPQAGHAAPGVALVGFACDEGVRRNKGRVGAAGAPLAVRKLLANSAWHLGRPVYDSGDVNCEDGDLDAAHGRLAERVARLLDEGHFPLVLGGGHEVAFGSWSGLNRHLLQQNAGRGRVGIINFDAHFDLRMKLEQASSGTPFFQIAAQCAAQGTPFTYACLGVAETANTQALFARAEALGVWHVLDEAMTPAELPALLSGLDAFIARCDHLYLTIDLDVLPAAVMPGVSAPAARGVELAVIEPLIAHIRASGKLRLADLAEYNPSLDQDNRSARVAARLVHQLTK</sequence>
<feature type="binding site" evidence="5">
    <location>
        <position position="157"/>
    </location>
    <ligand>
        <name>Mn(2+)</name>
        <dbReference type="ChEBI" id="CHEBI:29035"/>
        <label>1</label>
    </ligand>
</feature>
<dbReference type="NCBIfam" id="TIGR01227">
    <property type="entry name" value="hutG"/>
    <property type="match status" value="1"/>
</dbReference>
<dbReference type="Pfam" id="PF00491">
    <property type="entry name" value="Arginase"/>
    <property type="match status" value="1"/>
</dbReference>
<dbReference type="GO" id="GO:0050415">
    <property type="term" value="F:formimidoylglutamase activity"/>
    <property type="evidence" value="ECO:0007669"/>
    <property type="project" value="UniProtKB-UniRule"/>
</dbReference>
<dbReference type="Gene3D" id="3.40.800.10">
    <property type="entry name" value="Ureohydrolase domain"/>
    <property type="match status" value="1"/>
</dbReference>
<keyword evidence="1 5" id="KW-0479">Metal-binding</keyword>
<dbReference type="HAMAP" id="MF_00737">
    <property type="entry name" value="Formimidoylglutam"/>
    <property type="match status" value="1"/>
</dbReference>
<evidence type="ECO:0000256" key="1">
    <source>
        <dbReference type="ARBA" id="ARBA00022723"/>
    </source>
</evidence>
<dbReference type="PROSITE" id="PS51409">
    <property type="entry name" value="ARGINASE_2"/>
    <property type="match status" value="1"/>
</dbReference>
<feature type="binding site" evidence="5">
    <location>
        <position position="161"/>
    </location>
    <ligand>
        <name>Mn(2+)</name>
        <dbReference type="ChEBI" id="CHEBI:29035"/>
        <label>1</label>
    </ligand>
</feature>
<comment type="function">
    <text evidence="5">Catalyzes the conversion of N-formimidoyl-L-glutamate to L-glutamate and formamide.</text>
</comment>
<dbReference type="InterPro" id="IPR023696">
    <property type="entry name" value="Ureohydrolase_dom_sf"/>
</dbReference>
<dbReference type="PROSITE" id="PS01053">
    <property type="entry name" value="ARGINASE_1"/>
    <property type="match status" value="1"/>
</dbReference>
<keyword evidence="4 5" id="KW-0464">Manganese</keyword>
<dbReference type="GO" id="GO:0033389">
    <property type="term" value="P:putrescine biosynthetic process from arginine, via agmatine"/>
    <property type="evidence" value="ECO:0007669"/>
    <property type="project" value="TreeGrafter"/>
</dbReference>
<keyword evidence="2 5" id="KW-0378">Hydrolase</keyword>
<feature type="binding site" evidence="5">
    <location>
        <position position="157"/>
    </location>
    <ligand>
        <name>Mn(2+)</name>
        <dbReference type="ChEBI" id="CHEBI:29035"/>
        <label>2</label>
    </ligand>
</feature>
<comment type="cofactor">
    <cofactor evidence="5">
        <name>Mn(2+)</name>
        <dbReference type="ChEBI" id="CHEBI:29035"/>
    </cofactor>
    <text evidence="5">Binds 2 manganese ions per subunit.</text>
</comment>
<dbReference type="PANTHER" id="PTHR11358:SF35">
    <property type="entry name" value="FORMIMIDOYLGLUTAMASE"/>
    <property type="match status" value="1"/>
</dbReference>
<organism evidence="9 10">
    <name type="scientific">Aeromonas hydrophila</name>
    <dbReference type="NCBI Taxonomy" id="644"/>
    <lineage>
        <taxon>Bacteria</taxon>
        <taxon>Pseudomonadati</taxon>
        <taxon>Pseudomonadota</taxon>
        <taxon>Gammaproteobacteria</taxon>
        <taxon>Aeromonadales</taxon>
        <taxon>Aeromonadaceae</taxon>
        <taxon>Aeromonas</taxon>
    </lineage>
</organism>
<reference evidence="9" key="1">
    <citation type="submission" date="2023-02" db="EMBL/GenBank/DDBJ databases">
        <title>The sequence of Aeromonas hydrophila K533.</title>
        <authorList>
            <person name="Luo X."/>
        </authorList>
    </citation>
    <scope>NUCLEOTIDE SEQUENCE</scope>
    <source>
        <strain evidence="9">K533</strain>
    </source>
</reference>
<evidence type="ECO:0000256" key="2">
    <source>
        <dbReference type="ARBA" id="ARBA00022801"/>
    </source>
</evidence>
<dbReference type="SUPFAM" id="SSF52768">
    <property type="entry name" value="Arginase/deacetylase"/>
    <property type="match status" value="1"/>
</dbReference>
<evidence type="ECO:0000256" key="4">
    <source>
        <dbReference type="ARBA" id="ARBA00023211"/>
    </source>
</evidence>
<comment type="similarity">
    <text evidence="5 7 8">Belongs to the arginase family.</text>
</comment>
<gene>
    <name evidence="5 9" type="primary">hutG</name>
    <name evidence="9" type="ORF">PY771_19560</name>
</gene>
<evidence type="ECO:0000256" key="6">
    <source>
        <dbReference type="NCBIfam" id="TIGR01227"/>
    </source>
</evidence>
<dbReference type="PRINTS" id="PR00116">
    <property type="entry name" value="ARGINASE"/>
</dbReference>
<feature type="binding site" evidence="5">
    <location>
        <position position="251"/>
    </location>
    <ligand>
        <name>Mn(2+)</name>
        <dbReference type="ChEBI" id="CHEBI:29035"/>
        <label>2</label>
    </ligand>
</feature>
<accession>A0AAX3P6P0</accession>
<feature type="binding site" evidence="5">
    <location>
        <position position="159"/>
    </location>
    <ligand>
        <name>Mn(2+)</name>
        <dbReference type="ChEBI" id="CHEBI:29035"/>
        <label>2</label>
    </ligand>
</feature>
<comment type="pathway">
    <text evidence="5">Amino-acid degradation; L-histidine degradation into L-glutamate; L-glutamate from N-formimidoyl-L-glutamate (hydrolase route): step 1/1.</text>
</comment>
<dbReference type="InterPro" id="IPR006035">
    <property type="entry name" value="Ureohydrolase"/>
</dbReference>
<feature type="binding site" evidence="5">
    <location>
        <position position="127"/>
    </location>
    <ligand>
        <name>Mn(2+)</name>
        <dbReference type="ChEBI" id="CHEBI:29035"/>
        <label>1</label>
    </ligand>
</feature>
<dbReference type="InterPro" id="IPR005923">
    <property type="entry name" value="HutG"/>
</dbReference>
<dbReference type="InterPro" id="IPR020855">
    <property type="entry name" value="Ureohydrolase_Mn_BS"/>
</dbReference>
<dbReference type="EC" id="3.5.3.8" evidence="5 6"/>
<comment type="catalytic activity">
    <reaction evidence="5">
        <text>N-formimidoyl-L-glutamate + H2O = formamide + L-glutamate</text>
        <dbReference type="Rhea" id="RHEA:22492"/>
        <dbReference type="ChEBI" id="CHEBI:15377"/>
        <dbReference type="ChEBI" id="CHEBI:16397"/>
        <dbReference type="ChEBI" id="CHEBI:29985"/>
        <dbReference type="ChEBI" id="CHEBI:58928"/>
        <dbReference type="EC" id="3.5.3.8"/>
    </reaction>
</comment>
<evidence type="ECO:0000313" key="10">
    <source>
        <dbReference type="Proteomes" id="UP001214666"/>
    </source>
</evidence>
<dbReference type="PANTHER" id="PTHR11358">
    <property type="entry name" value="ARGINASE/AGMATINASE"/>
    <property type="match status" value="1"/>
</dbReference>
<evidence type="ECO:0000313" key="9">
    <source>
        <dbReference type="EMBL" id="WEE25805.1"/>
    </source>
</evidence>
<proteinExistence type="inferred from homology"/>
<dbReference type="Proteomes" id="UP001214666">
    <property type="component" value="Chromosome"/>
</dbReference>
<name>A0AAX3P6P0_AERHY</name>
<dbReference type="CDD" id="cd09988">
    <property type="entry name" value="Formimidoylglutamase"/>
    <property type="match status" value="1"/>
</dbReference>
<evidence type="ECO:0000256" key="7">
    <source>
        <dbReference type="PROSITE-ProRule" id="PRU00742"/>
    </source>
</evidence>
<evidence type="ECO:0000256" key="3">
    <source>
        <dbReference type="ARBA" id="ARBA00022808"/>
    </source>
</evidence>
<dbReference type="GO" id="GO:0030145">
    <property type="term" value="F:manganese ion binding"/>
    <property type="evidence" value="ECO:0007669"/>
    <property type="project" value="UniProtKB-UniRule"/>
</dbReference>
<keyword evidence="3 5" id="KW-0369">Histidine metabolism</keyword>
<feature type="binding site" evidence="5">
    <location>
        <position position="249"/>
    </location>
    <ligand>
        <name>Mn(2+)</name>
        <dbReference type="ChEBI" id="CHEBI:29035"/>
        <label>2</label>
    </ligand>
</feature>
<dbReference type="RefSeq" id="WP_077095800.1">
    <property type="nucleotide sequence ID" value="NZ_AP023398.1"/>
</dbReference>
<dbReference type="GO" id="GO:0019556">
    <property type="term" value="P:L-histidine catabolic process to glutamate and formamide"/>
    <property type="evidence" value="ECO:0007669"/>
    <property type="project" value="UniProtKB-UniRule"/>
</dbReference>